<keyword evidence="1 4" id="KW-0812">Transmembrane</keyword>
<dbReference type="Proteomes" id="UP000481421">
    <property type="component" value="Unassembled WGS sequence"/>
</dbReference>
<dbReference type="RefSeq" id="WP_164614895.1">
    <property type="nucleotide sequence ID" value="NZ_JAAIKE010000010.1"/>
</dbReference>
<evidence type="ECO:0000313" key="5">
    <source>
        <dbReference type="EMBL" id="NEX48319.1"/>
    </source>
</evidence>
<evidence type="ECO:0000256" key="3">
    <source>
        <dbReference type="ARBA" id="ARBA00023136"/>
    </source>
</evidence>
<dbReference type="InterPro" id="IPR011701">
    <property type="entry name" value="MFS"/>
</dbReference>
<dbReference type="AlphaFoldDB" id="A0A6B3RYU0"/>
<feature type="transmembrane region" description="Helical" evidence="4">
    <location>
        <begin position="12"/>
        <end position="35"/>
    </location>
</feature>
<sequence>MPSRRETLAVWALALGQTLGYACFFYIFAALVLVWQRELPWGNGVLALGPFLAIGVTAVLSPQVGRWVDRGHALRLMGFGTLLGALSLVLLALAFHPALYLLAFAGLGAAASATLYEVCFALLIRRFGSQARGPITRVTLVAGLASTLAFPAGAALAAAYGWQTAVWVAVAAVIGLMLPLQVWGAQVLGGGSGKGAPNPVAAASWRSILARPGVVGLMALFALLNLDHWMLVSLIRPILAELGMDDARAVVAAALIGPAQVLGRMALMAAGARLDTALAARLTVLAMLAGPVLLLLSGGGAPLVFGFALAQGAAMGILTILRPLLIAEVNGPADYAASAAAISLPAMVSTAVAPLLGTWIMGQGGPHALVGLCFGLALAALVLVLALRRRAAR</sequence>
<feature type="transmembrane region" description="Helical" evidence="4">
    <location>
        <begin position="135"/>
        <end position="160"/>
    </location>
</feature>
<feature type="transmembrane region" description="Helical" evidence="4">
    <location>
        <begin position="303"/>
        <end position="325"/>
    </location>
</feature>
<feature type="transmembrane region" description="Helical" evidence="4">
    <location>
        <begin position="337"/>
        <end position="361"/>
    </location>
</feature>
<evidence type="ECO:0000256" key="2">
    <source>
        <dbReference type="ARBA" id="ARBA00022989"/>
    </source>
</evidence>
<evidence type="ECO:0000256" key="4">
    <source>
        <dbReference type="SAM" id="Phobius"/>
    </source>
</evidence>
<keyword evidence="6" id="KW-1185">Reference proteome</keyword>
<gene>
    <name evidence="5" type="ORF">G3572_19100</name>
</gene>
<dbReference type="EMBL" id="JAAIKE010000010">
    <property type="protein sequence ID" value="NEX48319.1"/>
    <property type="molecule type" value="Genomic_DNA"/>
</dbReference>
<organism evidence="5 6">
    <name type="scientific">Pseudotabrizicola algicola</name>
    <dbReference type="NCBI Taxonomy" id="2709381"/>
    <lineage>
        <taxon>Bacteria</taxon>
        <taxon>Pseudomonadati</taxon>
        <taxon>Pseudomonadota</taxon>
        <taxon>Alphaproteobacteria</taxon>
        <taxon>Rhodobacterales</taxon>
        <taxon>Paracoccaceae</taxon>
        <taxon>Pseudotabrizicola</taxon>
    </lineage>
</organism>
<dbReference type="GO" id="GO:0022857">
    <property type="term" value="F:transmembrane transporter activity"/>
    <property type="evidence" value="ECO:0007669"/>
    <property type="project" value="InterPro"/>
</dbReference>
<dbReference type="Gene3D" id="1.20.1250.20">
    <property type="entry name" value="MFS general substrate transporter like domains"/>
    <property type="match status" value="1"/>
</dbReference>
<feature type="transmembrane region" description="Helical" evidence="4">
    <location>
        <begin position="73"/>
        <end position="95"/>
    </location>
</feature>
<reference evidence="5 6" key="1">
    <citation type="submission" date="2020-02" db="EMBL/GenBank/DDBJ databases">
        <title>Rhodobacter algicola sp. nov., isolated from microalga culture.</title>
        <authorList>
            <person name="Park C.-Y."/>
        </authorList>
    </citation>
    <scope>NUCLEOTIDE SEQUENCE [LARGE SCALE GENOMIC DNA]</scope>
    <source>
        <strain evidence="5 6">ETT8</strain>
    </source>
</reference>
<feature type="transmembrane region" description="Helical" evidence="4">
    <location>
        <begin position="166"/>
        <end position="188"/>
    </location>
</feature>
<protein>
    <submittedName>
        <fullName evidence="5">MFS transporter</fullName>
    </submittedName>
</protein>
<evidence type="ECO:0000256" key="1">
    <source>
        <dbReference type="ARBA" id="ARBA00022692"/>
    </source>
</evidence>
<feature type="transmembrane region" description="Helical" evidence="4">
    <location>
        <begin position="101"/>
        <end position="123"/>
    </location>
</feature>
<keyword evidence="2 4" id="KW-1133">Transmembrane helix</keyword>
<dbReference type="InterPro" id="IPR036259">
    <property type="entry name" value="MFS_trans_sf"/>
</dbReference>
<feature type="transmembrane region" description="Helical" evidence="4">
    <location>
        <begin position="41"/>
        <end position="61"/>
    </location>
</feature>
<evidence type="ECO:0000313" key="6">
    <source>
        <dbReference type="Proteomes" id="UP000481421"/>
    </source>
</evidence>
<feature type="transmembrane region" description="Helical" evidence="4">
    <location>
        <begin position="367"/>
        <end position="387"/>
    </location>
</feature>
<dbReference type="Pfam" id="PF07690">
    <property type="entry name" value="MFS_1"/>
    <property type="match status" value="1"/>
</dbReference>
<keyword evidence="3 4" id="KW-0472">Membrane</keyword>
<proteinExistence type="predicted"/>
<accession>A0A6B3RYU0</accession>
<feature type="transmembrane region" description="Helical" evidence="4">
    <location>
        <begin position="208"/>
        <end position="229"/>
    </location>
</feature>
<name>A0A6B3RYU0_9RHOB</name>
<dbReference type="SUPFAM" id="SSF103473">
    <property type="entry name" value="MFS general substrate transporter"/>
    <property type="match status" value="1"/>
</dbReference>
<dbReference type="PROSITE" id="PS51257">
    <property type="entry name" value="PROKAR_LIPOPROTEIN"/>
    <property type="match status" value="1"/>
</dbReference>
<comment type="caution">
    <text evidence="5">The sequence shown here is derived from an EMBL/GenBank/DDBJ whole genome shotgun (WGS) entry which is preliminary data.</text>
</comment>
<feature type="transmembrane region" description="Helical" evidence="4">
    <location>
        <begin position="279"/>
        <end position="297"/>
    </location>
</feature>